<dbReference type="Pfam" id="PF00561">
    <property type="entry name" value="Abhydrolase_1"/>
    <property type="match status" value="1"/>
</dbReference>
<gene>
    <name evidence="2" type="ORF">QBC34DRAFT_442125</name>
</gene>
<dbReference type="Proteomes" id="UP001321760">
    <property type="component" value="Unassembled WGS sequence"/>
</dbReference>
<dbReference type="EMBL" id="MU865971">
    <property type="protein sequence ID" value="KAK4444907.1"/>
    <property type="molecule type" value="Genomic_DNA"/>
</dbReference>
<evidence type="ECO:0000313" key="2">
    <source>
        <dbReference type="EMBL" id="KAK4444907.1"/>
    </source>
</evidence>
<evidence type="ECO:0000313" key="3">
    <source>
        <dbReference type="Proteomes" id="UP001321760"/>
    </source>
</evidence>
<dbReference type="AlphaFoldDB" id="A0AAV9GCK8"/>
<feature type="domain" description="AB hydrolase-1" evidence="1">
    <location>
        <begin position="54"/>
        <end position="229"/>
    </location>
</feature>
<reference evidence="2" key="2">
    <citation type="submission" date="2023-05" db="EMBL/GenBank/DDBJ databases">
        <authorList>
            <consortium name="Lawrence Berkeley National Laboratory"/>
            <person name="Steindorff A."/>
            <person name="Hensen N."/>
            <person name="Bonometti L."/>
            <person name="Westerberg I."/>
            <person name="Brannstrom I.O."/>
            <person name="Guillou S."/>
            <person name="Cros-Aarteil S."/>
            <person name="Calhoun S."/>
            <person name="Haridas S."/>
            <person name="Kuo A."/>
            <person name="Mondo S."/>
            <person name="Pangilinan J."/>
            <person name="Riley R."/>
            <person name="Labutti K."/>
            <person name="Andreopoulos B."/>
            <person name="Lipzen A."/>
            <person name="Chen C."/>
            <person name="Yanf M."/>
            <person name="Daum C."/>
            <person name="Ng V."/>
            <person name="Clum A."/>
            <person name="Ohm R."/>
            <person name="Martin F."/>
            <person name="Silar P."/>
            <person name="Natvig D."/>
            <person name="Lalanne C."/>
            <person name="Gautier V."/>
            <person name="Ament-Velasquez S.L."/>
            <person name="Kruys A."/>
            <person name="Hutchinson M.I."/>
            <person name="Powell A.J."/>
            <person name="Barry K."/>
            <person name="Miller A.N."/>
            <person name="Grigoriev I.V."/>
            <person name="Debuchy R."/>
            <person name="Gladieux P."/>
            <person name="Thoren M.H."/>
            <person name="Johannesson H."/>
        </authorList>
    </citation>
    <scope>NUCLEOTIDE SEQUENCE</scope>
    <source>
        <strain evidence="2">PSN243</strain>
    </source>
</reference>
<comment type="caution">
    <text evidence="2">The sequence shown here is derived from an EMBL/GenBank/DDBJ whole genome shotgun (WGS) entry which is preliminary data.</text>
</comment>
<keyword evidence="2" id="KW-0378">Hydrolase</keyword>
<dbReference type="GO" id="GO:0046464">
    <property type="term" value="P:acylglycerol catabolic process"/>
    <property type="evidence" value="ECO:0007669"/>
    <property type="project" value="TreeGrafter"/>
</dbReference>
<organism evidence="2 3">
    <name type="scientific">Podospora aff. communis PSN243</name>
    <dbReference type="NCBI Taxonomy" id="3040156"/>
    <lineage>
        <taxon>Eukaryota</taxon>
        <taxon>Fungi</taxon>
        <taxon>Dikarya</taxon>
        <taxon>Ascomycota</taxon>
        <taxon>Pezizomycotina</taxon>
        <taxon>Sordariomycetes</taxon>
        <taxon>Sordariomycetidae</taxon>
        <taxon>Sordariales</taxon>
        <taxon>Podosporaceae</taxon>
        <taxon>Podospora</taxon>
    </lineage>
</organism>
<dbReference type="InterPro" id="IPR050266">
    <property type="entry name" value="AB_hydrolase_sf"/>
</dbReference>
<name>A0AAV9GCK8_9PEZI</name>
<proteinExistence type="predicted"/>
<dbReference type="GO" id="GO:0016020">
    <property type="term" value="C:membrane"/>
    <property type="evidence" value="ECO:0007669"/>
    <property type="project" value="TreeGrafter"/>
</dbReference>
<dbReference type="SUPFAM" id="SSF53474">
    <property type="entry name" value="alpha/beta-Hydrolases"/>
    <property type="match status" value="1"/>
</dbReference>
<dbReference type="InterPro" id="IPR000073">
    <property type="entry name" value="AB_hydrolase_1"/>
</dbReference>
<dbReference type="Gene3D" id="3.40.50.1820">
    <property type="entry name" value="alpha/beta hydrolase"/>
    <property type="match status" value="1"/>
</dbReference>
<evidence type="ECO:0000259" key="1">
    <source>
        <dbReference type="Pfam" id="PF00561"/>
    </source>
</evidence>
<reference evidence="2" key="1">
    <citation type="journal article" date="2023" name="Mol. Phylogenet. Evol.">
        <title>Genome-scale phylogeny and comparative genomics of the fungal order Sordariales.</title>
        <authorList>
            <person name="Hensen N."/>
            <person name="Bonometti L."/>
            <person name="Westerberg I."/>
            <person name="Brannstrom I.O."/>
            <person name="Guillou S."/>
            <person name="Cros-Aarteil S."/>
            <person name="Calhoun S."/>
            <person name="Haridas S."/>
            <person name="Kuo A."/>
            <person name="Mondo S."/>
            <person name="Pangilinan J."/>
            <person name="Riley R."/>
            <person name="LaButti K."/>
            <person name="Andreopoulos B."/>
            <person name="Lipzen A."/>
            <person name="Chen C."/>
            <person name="Yan M."/>
            <person name="Daum C."/>
            <person name="Ng V."/>
            <person name="Clum A."/>
            <person name="Steindorff A."/>
            <person name="Ohm R.A."/>
            <person name="Martin F."/>
            <person name="Silar P."/>
            <person name="Natvig D.O."/>
            <person name="Lalanne C."/>
            <person name="Gautier V."/>
            <person name="Ament-Velasquez S.L."/>
            <person name="Kruys A."/>
            <person name="Hutchinson M.I."/>
            <person name="Powell A.J."/>
            <person name="Barry K."/>
            <person name="Miller A.N."/>
            <person name="Grigoriev I.V."/>
            <person name="Debuchy R."/>
            <person name="Gladieux P."/>
            <person name="Hiltunen Thoren M."/>
            <person name="Johannesson H."/>
        </authorList>
    </citation>
    <scope>NUCLEOTIDE SEQUENCE</scope>
    <source>
        <strain evidence="2">PSN243</strain>
    </source>
</reference>
<dbReference type="PANTHER" id="PTHR43798:SF33">
    <property type="entry name" value="HYDROLASE, PUTATIVE (AFU_ORTHOLOGUE AFUA_2G14860)-RELATED"/>
    <property type="match status" value="1"/>
</dbReference>
<keyword evidence="3" id="KW-1185">Reference proteome</keyword>
<dbReference type="InterPro" id="IPR029058">
    <property type="entry name" value="AB_hydrolase_fold"/>
</dbReference>
<sequence length="334" mass="37310">MILSLNIAPSTASHESYLLSSTRATSPDPFTMPFFNRTPLISLYYLDEGPSTAPVILLIPGLTCDLHDWSWQVPFLLSLGYRTISLDVRGQGRSSAPLPTPNLTSWPGPNAPANIIDYYPQTCAHDAAALLDHLGVKSVIAIGHSQGDLITYHLATLRPDLVRALVGIDGIYRWDNAAREANGWFFEQKDEVVQNMIGFFTYTYPPDAPAWMKAWHARRAKAMDPEVMFALCWGGWGDREDGLGRTEVAVRQWKGRLECPHLVVGSSEDAVRVDRGELWRGDKLDEIVVIEGKGHWLHQAGSERFNAVVEKWLGRVGMLPEKGVAEEERGRRYS</sequence>
<dbReference type="GO" id="GO:0047372">
    <property type="term" value="F:monoacylglycerol lipase activity"/>
    <property type="evidence" value="ECO:0007669"/>
    <property type="project" value="TreeGrafter"/>
</dbReference>
<protein>
    <submittedName>
        <fullName evidence="2">Alpha beta hydrolase protein</fullName>
    </submittedName>
</protein>
<dbReference type="PANTHER" id="PTHR43798">
    <property type="entry name" value="MONOACYLGLYCEROL LIPASE"/>
    <property type="match status" value="1"/>
</dbReference>
<accession>A0AAV9GCK8</accession>